<organism evidence="1">
    <name type="scientific">Cupriavidus necator</name>
    <name type="common">Alcaligenes eutrophus</name>
    <name type="synonym">Ralstonia eutropha</name>
    <dbReference type="NCBI Taxonomy" id="106590"/>
    <lineage>
        <taxon>Bacteria</taxon>
        <taxon>Pseudomonadati</taxon>
        <taxon>Pseudomonadota</taxon>
        <taxon>Betaproteobacteria</taxon>
        <taxon>Burkholderiales</taxon>
        <taxon>Burkholderiaceae</taxon>
        <taxon>Cupriavidus</taxon>
    </lineage>
</organism>
<proteinExistence type="predicted"/>
<accession>A0A1K0IAB2</accession>
<protein>
    <submittedName>
        <fullName evidence="1">Uncharacterized protein</fullName>
    </submittedName>
</protein>
<name>A0A1K0IAB2_CUPNE</name>
<gene>
    <name evidence="1" type="ORF">CNECB9_1330011</name>
</gene>
<reference evidence="1" key="1">
    <citation type="submission" date="2016-09" db="EMBL/GenBank/DDBJ databases">
        <authorList>
            <person name="Capua I."/>
            <person name="De Benedictis P."/>
            <person name="Joannis T."/>
            <person name="Lombin L.H."/>
            <person name="Cattoli G."/>
        </authorList>
    </citation>
    <scope>NUCLEOTIDE SEQUENCE</scope>
    <source>
        <strain evidence="1">B9</strain>
    </source>
</reference>
<dbReference type="AlphaFoldDB" id="A0A1K0IAB2"/>
<dbReference type="EMBL" id="FMSH01000039">
    <property type="protein sequence ID" value="SCU73775.1"/>
    <property type="molecule type" value="Genomic_DNA"/>
</dbReference>
<evidence type="ECO:0000313" key="1">
    <source>
        <dbReference type="EMBL" id="SCU73775.1"/>
    </source>
</evidence>
<sequence length="22" mass="2510">MHSNTGDVLYHAVRRVHLPIPP</sequence>